<keyword evidence="1" id="KW-0732">Signal</keyword>
<dbReference type="SMART" id="SM00287">
    <property type="entry name" value="SH3b"/>
    <property type="match status" value="1"/>
</dbReference>
<organism evidence="3 4">
    <name type="scientific">Patella caerulea</name>
    <name type="common">Rayed Mediterranean limpet</name>
    <dbReference type="NCBI Taxonomy" id="87958"/>
    <lineage>
        <taxon>Eukaryota</taxon>
        <taxon>Metazoa</taxon>
        <taxon>Spiralia</taxon>
        <taxon>Lophotrochozoa</taxon>
        <taxon>Mollusca</taxon>
        <taxon>Gastropoda</taxon>
        <taxon>Patellogastropoda</taxon>
        <taxon>Patelloidea</taxon>
        <taxon>Patellidae</taxon>
        <taxon>Patella</taxon>
    </lineage>
</organism>
<evidence type="ECO:0000256" key="1">
    <source>
        <dbReference type="SAM" id="SignalP"/>
    </source>
</evidence>
<feature type="signal peptide" evidence="1">
    <location>
        <begin position="1"/>
        <end position="18"/>
    </location>
</feature>
<dbReference type="EMBL" id="JAZGQO010000010">
    <property type="protein sequence ID" value="KAK6176768.1"/>
    <property type="molecule type" value="Genomic_DNA"/>
</dbReference>
<gene>
    <name evidence="3" type="ORF">SNE40_015003</name>
</gene>
<sequence>MFAVVVSLVVLVVVNVQADITHSTVKSGECVCVSGAGVNARNAPGTTGTQVSAVLNKGECYKLHGGILTKNNYKWFEVDVGGKRLWVAGNYLTVGTSSQCSSSGGGACGSAAAKADACHILSLHNSKKIELWNVHPSGVRDQAFALQNIKDACNGHAASRSSYSCNGCAAPGGHVCLDANLLKYIRTLGDGGYIHVNEISGACHSCTSRHYRGLAVDLHNDGRSSEYMSKCVAMGGWALDEGNHIHCQFY</sequence>
<reference evidence="3 4" key="1">
    <citation type="submission" date="2024-01" db="EMBL/GenBank/DDBJ databases">
        <title>The genome of the rayed Mediterranean limpet Patella caerulea (Linnaeus, 1758).</title>
        <authorList>
            <person name="Anh-Thu Weber A."/>
            <person name="Halstead-Nussloch G."/>
        </authorList>
    </citation>
    <scope>NUCLEOTIDE SEQUENCE [LARGE SCALE GENOMIC DNA]</scope>
    <source>
        <strain evidence="3">AATW-2023a</strain>
        <tissue evidence="3">Whole specimen</tissue>
    </source>
</reference>
<keyword evidence="4" id="KW-1185">Reference proteome</keyword>
<dbReference type="Proteomes" id="UP001347796">
    <property type="component" value="Unassembled WGS sequence"/>
</dbReference>
<feature type="chain" id="PRO_5043016152" description="SH3b domain-containing protein" evidence="1">
    <location>
        <begin position="19"/>
        <end position="250"/>
    </location>
</feature>
<name>A0AAN8JMC0_PATCE</name>
<accession>A0AAN8JMC0</accession>
<protein>
    <recommendedName>
        <fullName evidence="2">SH3b domain-containing protein</fullName>
    </recommendedName>
</protein>
<proteinExistence type="predicted"/>
<evidence type="ECO:0000259" key="2">
    <source>
        <dbReference type="SMART" id="SM00287"/>
    </source>
</evidence>
<dbReference type="Gene3D" id="2.30.30.40">
    <property type="entry name" value="SH3 Domains"/>
    <property type="match status" value="1"/>
</dbReference>
<dbReference type="InterPro" id="IPR003646">
    <property type="entry name" value="SH3-like_bac-type"/>
</dbReference>
<feature type="domain" description="SH3b" evidence="2">
    <location>
        <begin position="28"/>
        <end position="96"/>
    </location>
</feature>
<evidence type="ECO:0000313" key="4">
    <source>
        <dbReference type="Proteomes" id="UP001347796"/>
    </source>
</evidence>
<comment type="caution">
    <text evidence="3">The sequence shown here is derived from an EMBL/GenBank/DDBJ whole genome shotgun (WGS) entry which is preliminary data.</text>
</comment>
<evidence type="ECO:0000313" key="3">
    <source>
        <dbReference type="EMBL" id="KAK6176768.1"/>
    </source>
</evidence>
<dbReference type="AlphaFoldDB" id="A0AAN8JMC0"/>